<dbReference type="GO" id="GO:0009055">
    <property type="term" value="F:electron transfer activity"/>
    <property type="evidence" value="ECO:0007669"/>
    <property type="project" value="InterPro"/>
</dbReference>
<evidence type="ECO:0000313" key="2">
    <source>
        <dbReference type="Proteomes" id="UP000318833"/>
    </source>
</evidence>
<dbReference type="GO" id="GO:0020037">
    <property type="term" value="F:heme binding"/>
    <property type="evidence" value="ECO:0007669"/>
    <property type="project" value="InterPro"/>
</dbReference>
<organism evidence="1 2">
    <name type="scientific">Aquimarina algiphila</name>
    <dbReference type="NCBI Taxonomy" id="2047982"/>
    <lineage>
        <taxon>Bacteria</taxon>
        <taxon>Pseudomonadati</taxon>
        <taxon>Bacteroidota</taxon>
        <taxon>Flavobacteriia</taxon>
        <taxon>Flavobacteriales</taxon>
        <taxon>Flavobacteriaceae</taxon>
        <taxon>Aquimarina</taxon>
    </lineage>
</organism>
<sequence>MNLPSKIKSILLITICLTILSCETNVEEETPIDENGNPISENESCDPDISFSTSIKAIIDTNCISCHGGNQFPDLRTYEGISANASNVKGQVVSRRMPLNGSLTSEEIELIRCWIDNGALNN</sequence>
<dbReference type="Proteomes" id="UP000318833">
    <property type="component" value="Unassembled WGS sequence"/>
</dbReference>
<name>A0A554VCX3_9FLAO</name>
<dbReference type="SUPFAM" id="SSF46626">
    <property type="entry name" value="Cytochrome c"/>
    <property type="match status" value="1"/>
</dbReference>
<dbReference type="OrthoDB" id="9786191at2"/>
<dbReference type="EMBL" id="VLNR01000077">
    <property type="protein sequence ID" value="TSE04643.1"/>
    <property type="molecule type" value="Genomic_DNA"/>
</dbReference>
<comment type="caution">
    <text evidence="1">The sequence shown here is derived from an EMBL/GenBank/DDBJ whole genome shotgun (WGS) entry which is preliminary data.</text>
</comment>
<accession>A0A554VCX3</accession>
<dbReference type="AlphaFoldDB" id="A0A554VCX3"/>
<reference evidence="1 2" key="1">
    <citation type="submission" date="2019-07" db="EMBL/GenBank/DDBJ databases">
        <title>The draft genome sequence of Aquimarina algiphila M91.</title>
        <authorList>
            <person name="Meng X."/>
        </authorList>
    </citation>
    <scope>NUCLEOTIDE SEQUENCE [LARGE SCALE GENOMIC DNA]</scope>
    <source>
        <strain evidence="1 2">M91</strain>
    </source>
</reference>
<protein>
    <submittedName>
        <fullName evidence="1">Cytochrome c</fullName>
    </submittedName>
</protein>
<gene>
    <name evidence="1" type="ORF">FOF46_25760</name>
</gene>
<keyword evidence="2" id="KW-1185">Reference proteome</keyword>
<dbReference type="InterPro" id="IPR036909">
    <property type="entry name" value="Cyt_c-like_dom_sf"/>
</dbReference>
<dbReference type="PROSITE" id="PS51257">
    <property type="entry name" value="PROKAR_LIPOPROTEIN"/>
    <property type="match status" value="1"/>
</dbReference>
<proteinExistence type="predicted"/>
<evidence type="ECO:0000313" key="1">
    <source>
        <dbReference type="EMBL" id="TSE04643.1"/>
    </source>
</evidence>
<dbReference type="RefSeq" id="WP_109437380.1">
    <property type="nucleotide sequence ID" value="NZ_CANMIK010000047.1"/>
</dbReference>